<organism evidence="2 3">
    <name type="scientific">Bacillus cereus (strain ATCC 10987 / NRS 248)</name>
    <dbReference type="NCBI Taxonomy" id="222523"/>
    <lineage>
        <taxon>Bacteria</taxon>
        <taxon>Bacillati</taxon>
        <taxon>Bacillota</taxon>
        <taxon>Bacilli</taxon>
        <taxon>Bacillales</taxon>
        <taxon>Bacillaceae</taxon>
        <taxon>Bacillus</taxon>
        <taxon>Bacillus cereus group</taxon>
    </lineage>
</organism>
<accession>Q73EW2</accession>
<reference evidence="2 3" key="1">
    <citation type="journal article" date="2004" name="Nucleic Acids Res.">
        <title>The genome sequence of Bacillus cereus ATCC 10987 reveals metabolic adaptations and a large plasmid related to Bacillus anthracis pXO1.</title>
        <authorList>
            <person name="Rasko D.A."/>
            <person name="Ravel J."/>
            <person name="Okstad O.A."/>
            <person name="Helgason E."/>
            <person name="Cer R.Z."/>
            <person name="Jiang L."/>
            <person name="Shores K.A."/>
            <person name="Fouts D.E."/>
            <person name="Tourasse N.J."/>
            <person name="Angiuoli S.V."/>
            <person name="Kolonay J."/>
            <person name="Nelson W.C."/>
            <person name="Kolsto A.-B."/>
            <person name="Fraser C.M."/>
            <person name="Read T.D."/>
        </authorList>
    </citation>
    <scope>NUCLEOTIDE SEQUENCE [LARGE SCALE GENOMIC DNA]</scope>
    <source>
        <strain evidence="3">ATCC 10987 / NRS 248</strain>
    </source>
</reference>
<proteinExistence type="predicted"/>
<gene>
    <name evidence="2" type="ordered locus">BCE_0246</name>
</gene>
<keyword evidence="1" id="KW-0472">Membrane</keyword>
<dbReference type="AlphaFoldDB" id="Q73EW2"/>
<evidence type="ECO:0000313" key="2">
    <source>
        <dbReference type="EMBL" id="AAS39182.1"/>
    </source>
</evidence>
<sequence>MLIIRSAGRIGIGCPCFRPLFGYWLLVFYVSYGTNRSEFLIF</sequence>
<keyword evidence="1" id="KW-1133">Transmembrane helix</keyword>
<dbReference type="EMBL" id="AE017194">
    <property type="protein sequence ID" value="AAS39182.1"/>
    <property type="molecule type" value="Genomic_DNA"/>
</dbReference>
<feature type="transmembrane region" description="Helical" evidence="1">
    <location>
        <begin position="12"/>
        <end position="32"/>
    </location>
</feature>
<dbReference type="HOGENOM" id="CLU_3246724_0_0_9"/>
<name>Q73EW2_BACC1</name>
<protein>
    <submittedName>
        <fullName evidence="2">Uncharacterized protein</fullName>
    </submittedName>
</protein>
<evidence type="ECO:0000313" key="3">
    <source>
        <dbReference type="Proteomes" id="UP000002527"/>
    </source>
</evidence>
<evidence type="ECO:0000256" key="1">
    <source>
        <dbReference type="SAM" id="Phobius"/>
    </source>
</evidence>
<dbReference type="Proteomes" id="UP000002527">
    <property type="component" value="Chromosome"/>
</dbReference>
<keyword evidence="1" id="KW-0812">Transmembrane</keyword>
<dbReference type="KEGG" id="bca:BCE_0246"/>